<organism evidence="1 2">
    <name type="scientific">Dawidia cretensis</name>
    <dbReference type="NCBI Taxonomy" id="2782350"/>
    <lineage>
        <taxon>Bacteria</taxon>
        <taxon>Pseudomonadati</taxon>
        <taxon>Bacteroidota</taxon>
        <taxon>Cytophagia</taxon>
        <taxon>Cytophagales</taxon>
        <taxon>Chryseotaleaceae</taxon>
        <taxon>Dawidia</taxon>
    </lineage>
</organism>
<dbReference type="RefSeq" id="WP_254083619.1">
    <property type="nucleotide sequence ID" value="NZ_JAHESE010000004.1"/>
</dbReference>
<name>A0AAP2GTX8_9BACT</name>
<gene>
    <name evidence="1" type="ORF">KK062_07345</name>
</gene>
<sequence>MKPIHIKQSILILLSLCLIITLITSCEQEQLEPDLQTAPGGGTISTYKAYTIDAAPGSDVNGRVVFWQDNAGNTLVQLSLYNTEEGTSYPSAIFDGAVAEASATKLEPLYDIDGATGSFSTSKFYIISDKEFFASLDTYDAHVSVLLGDDIVATGDVGMNAAPVAVGE</sequence>
<reference evidence="1 2" key="1">
    <citation type="submission" date="2021-05" db="EMBL/GenBank/DDBJ databases">
        <title>A Polyphasic approach of four new species of the genus Ohtaekwangia: Ohtaekwangia histidinii sp. nov., Ohtaekwangia cretensis sp. nov., Ohtaekwangia indiensis sp. nov., Ohtaekwangia reichenbachii sp. nov. from diverse environment.</title>
        <authorList>
            <person name="Octaviana S."/>
        </authorList>
    </citation>
    <scope>NUCLEOTIDE SEQUENCE [LARGE SCALE GENOMIC DNA]</scope>
    <source>
        <strain evidence="1 2">PWU5</strain>
    </source>
</reference>
<comment type="caution">
    <text evidence="1">The sequence shown here is derived from an EMBL/GenBank/DDBJ whole genome shotgun (WGS) entry which is preliminary data.</text>
</comment>
<evidence type="ECO:0008006" key="3">
    <source>
        <dbReference type="Google" id="ProtNLM"/>
    </source>
</evidence>
<evidence type="ECO:0000313" key="1">
    <source>
        <dbReference type="EMBL" id="MBT1708030.1"/>
    </source>
</evidence>
<keyword evidence="2" id="KW-1185">Reference proteome</keyword>
<dbReference type="EMBL" id="JAHESE010000004">
    <property type="protein sequence ID" value="MBT1708030.1"/>
    <property type="molecule type" value="Genomic_DNA"/>
</dbReference>
<dbReference type="Proteomes" id="UP001319080">
    <property type="component" value="Unassembled WGS sequence"/>
</dbReference>
<proteinExistence type="predicted"/>
<protein>
    <recommendedName>
        <fullName evidence="3">CHRD domain-containing protein</fullName>
    </recommendedName>
</protein>
<accession>A0AAP2GTX8</accession>
<dbReference type="PROSITE" id="PS51257">
    <property type="entry name" value="PROKAR_LIPOPROTEIN"/>
    <property type="match status" value="1"/>
</dbReference>
<dbReference type="AlphaFoldDB" id="A0AAP2GTX8"/>
<evidence type="ECO:0000313" key="2">
    <source>
        <dbReference type="Proteomes" id="UP001319080"/>
    </source>
</evidence>